<feature type="region of interest" description="Disordered" evidence="1">
    <location>
        <begin position="1"/>
        <end position="21"/>
    </location>
</feature>
<accession>A0AAW1KPQ2</accession>
<name>A0AAW1KPQ2_POPJA</name>
<dbReference type="AlphaFoldDB" id="A0AAW1KPQ2"/>
<evidence type="ECO:0000256" key="1">
    <source>
        <dbReference type="SAM" id="MobiDB-lite"/>
    </source>
</evidence>
<organism evidence="2 3">
    <name type="scientific">Popillia japonica</name>
    <name type="common">Japanese beetle</name>
    <dbReference type="NCBI Taxonomy" id="7064"/>
    <lineage>
        <taxon>Eukaryota</taxon>
        <taxon>Metazoa</taxon>
        <taxon>Ecdysozoa</taxon>
        <taxon>Arthropoda</taxon>
        <taxon>Hexapoda</taxon>
        <taxon>Insecta</taxon>
        <taxon>Pterygota</taxon>
        <taxon>Neoptera</taxon>
        <taxon>Endopterygota</taxon>
        <taxon>Coleoptera</taxon>
        <taxon>Polyphaga</taxon>
        <taxon>Scarabaeiformia</taxon>
        <taxon>Scarabaeidae</taxon>
        <taxon>Rutelinae</taxon>
        <taxon>Popillia</taxon>
    </lineage>
</organism>
<sequence>MWRTPRSRWTGRASTDMTRVPGGTKECSRLVGLRKFLIKHFKRSGPMEAFLIANRYSDIAKKALNKKKDHLRNFCARLNRDTNLSELGGRLGDLLALSHVPLEAEISPPPVVYADPSAKLFSFEKLMTVITSPGLDLISFSMVAHFSDSALEYLFSLFNSANTLY</sequence>
<dbReference type="Proteomes" id="UP001458880">
    <property type="component" value="Unassembled WGS sequence"/>
</dbReference>
<evidence type="ECO:0000313" key="2">
    <source>
        <dbReference type="EMBL" id="KAK9722053.1"/>
    </source>
</evidence>
<dbReference type="EMBL" id="JASPKY010000192">
    <property type="protein sequence ID" value="KAK9722053.1"/>
    <property type="molecule type" value="Genomic_DNA"/>
</dbReference>
<comment type="caution">
    <text evidence="2">The sequence shown here is derived from an EMBL/GenBank/DDBJ whole genome shotgun (WGS) entry which is preliminary data.</text>
</comment>
<keyword evidence="3" id="KW-1185">Reference proteome</keyword>
<gene>
    <name evidence="2" type="ORF">QE152_g19877</name>
</gene>
<protein>
    <submittedName>
        <fullName evidence="2">Uncharacterized protein</fullName>
    </submittedName>
</protein>
<proteinExistence type="predicted"/>
<reference evidence="2 3" key="1">
    <citation type="journal article" date="2024" name="BMC Genomics">
        <title>De novo assembly and annotation of Popillia japonica's genome with initial clues to its potential as an invasive pest.</title>
        <authorList>
            <person name="Cucini C."/>
            <person name="Boschi S."/>
            <person name="Funari R."/>
            <person name="Cardaioli E."/>
            <person name="Iannotti N."/>
            <person name="Marturano G."/>
            <person name="Paoli F."/>
            <person name="Bruttini M."/>
            <person name="Carapelli A."/>
            <person name="Frati F."/>
            <person name="Nardi F."/>
        </authorList>
    </citation>
    <scope>NUCLEOTIDE SEQUENCE [LARGE SCALE GENOMIC DNA]</scope>
    <source>
        <strain evidence="2">DMR45628</strain>
    </source>
</reference>
<evidence type="ECO:0000313" key="3">
    <source>
        <dbReference type="Proteomes" id="UP001458880"/>
    </source>
</evidence>